<evidence type="ECO:0000256" key="1">
    <source>
        <dbReference type="SAM" id="MobiDB-lite"/>
    </source>
</evidence>
<evidence type="ECO:0000313" key="2">
    <source>
        <dbReference type="EMBL" id="QKX56596.1"/>
    </source>
</evidence>
<name>A0A7H8QRX6_TALRU</name>
<dbReference type="PANTHER" id="PTHR47842:SF3">
    <property type="entry name" value="DUF676 DOMAIN-CONTAINING PROTEIN"/>
    <property type="match status" value="1"/>
</dbReference>
<dbReference type="PANTHER" id="PTHR47842">
    <property type="entry name" value="EXPRESSED PROTEIN"/>
    <property type="match status" value="1"/>
</dbReference>
<keyword evidence="3" id="KW-1185">Reference proteome</keyword>
<feature type="compositionally biased region" description="Low complexity" evidence="1">
    <location>
        <begin position="38"/>
        <end position="53"/>
    </location>
</feature>
<dbReference type="SUPFAM" id="SSF53474">
    <property type="entry name" value="alpha/beta-Hydrolases"/>
    <property type="match status" value="1"/>
</dbReference>
<feature type="region of interest" description="Disordered" evidence="1">
    <location>
        <begin position="515"/>
        <end position="579"/>
    </location>
</feature>
<organism evidence="2 3">
    <name type="scientific">Talaromyces rugulosus</name>
    <name type="common">Penicillium rugulosum</name>
    <dbReference type="NCBI Taxonomy" id="121627"/>
    <lineage>
        <taxon>Eukaryota</taxon>
        <taxon>Fungi</taxon>
        <taxon>Dikarya</taxon>
        <taxon>Ascomycota</taxon>
        <taxon>Pezizomycotina</taxon>
        <taxon>Eurotiomycetes</taxon>
        <taxon>Eurotiomycetidae</taxon>
        <taxon>Eurotiales</taxon>
        <taxon>Trichocomaceae</taxon>
        <taxon>Talaromyces</taxon>
        <taxon>Talaromyces sect. Islandici</taxon>
    </lineage>
</organism>
<feature type="region of interest" description="Disordered" evidence="1">
    <location>
        <begin position="399"/>
        <end position="441"/>
    </location>
</feature>
<feature type="compositionally biased region" description="Basic and acidic residues" evidence="1">
    <location>
        <begin position="562"/>
        <end position="578"/>
    </location>
</feature>
<feature type="region of interest" description="Disordered" evidence="1">
    <location>
        <begin position="373"/>
        <end position="392"/>
    </location>
</feature>
<feature type="region of interest" description="Disordered" evidence="1">
    <location>
        <begin position="1"/>
        <end position="53"/>
    </location>
</feature>
<dbReference type="Proteomes" id="UP000509510">
    <property type="component" value="Chromosome II"/>
</dbReference>
<gene>
    <name evidence="2" type="ORF">TRUGW13939_03701</name>
</gene>
<evidence type="ECO:0008006" key="4">
    <source>
        <dbReference type="Google" id="ProtNLM"/>
    </source>
</evidence>
<sequence length="659" mass="74024">MWEGESRSGSQSSHDYGRDPPEQPRPADQIRQLHLTESSGSLESSISKNGRSNSSQNAYSWWDDSNKNYSSTTSLGPSESPIDGRRKLLLIYIHGFMGEETSFQKFPVHVHNLVTKSLAESHVVYSKVYPRYKSRRAMNIARDDFSEWLLPHESHDTDVLLLGHSLGGILSAEVALNESDSTNGLDIFKHNILGLINFDVPFLGLHPGIVGTGIASLFQPKRSDESPQDDAAERPGLASIGTELFGLEKTSSWFKQNPDSNYDPAFPNDVRRTKRSQLDGMLHFLKKNTGQVTSAMKEYATSYFEFGGCLTDYSGLRRRYSRLKELEAVDSMNLKRDPQGRLLRRIRFVNYYTASRGFPKKSQLVDTLGSINDESNESREATKQDAGPAIDVLEPSSPVLTEEDSEGDNGLNSVDPNPMDEHEPMESATLPDKGDDNLLVQPTTDDKFASLLDLLPPLPTIPDTPSAIDPSQFEEKDLLKQAQKEYTRLLKFQEQAKKECEKTIKERKKLLEQLKKKHKKLNPSPSLTDALEPTDGDSITNSITKGDDPDNFSLPETQPSRTDSKRGSSEKPPKDRKFCVLPKIGDTPDPLWVRLFIPDVDEVVAHQSIFMPNGLYYEWLVGDIVGRIEQWVQDDCTRRAIWEALEDDEGNVNPSKGEY</sequence>
<accession>A0A7H8QRX6</accession>
<dbReference type="InterPro" id="IPR029058">
    <property type="entry name" value="AB_hydrolase_fold"/>
</dbReference>
<proteinExistence type="predicted"/>
<dbReference type="GeneID" id="55991204"/>
<evidence type="ECO:0000313" key="3">
    <source>
        <dbReference type="Proteomes" id="UP000509510"/>
    </source>
</evidence>
<protein>
    <recommendedName>
        <fullName evidence="4">DUF676 domain-containing protein</fullName>
    </recommendedName>
</protein>
<reference evidence="3" key="1">
    <citation type="submission" date="2020-06" db="EMBL/GenBank/DDBJ databases">
        <title>A chromosome-scale genome assembly of Talaromyces rugulosus W13939.</title>
        <authorList>
            <person name="Wang B."/>
            <person name="Guo L."/>
            <person name="Ye K."/>
            <person name="Wang L."/>
        </authorList>
    </citation>
    <scope>NUCLEOTIDE SEQUENCE [LARGE SCALE GENOMIC DNA]</scope>
    <source>
        <strain evidence="3">W13939</strain>
    </source>
</reference>
<dbReference type="KEGG" id="trg:TRUGW13939_03701"/>
<dbReference type="OrthoDB" id="3248508at2759"/>
<dbReference type="AlphaFoldDB" id="A0A7H8QRX6"/>
<dbReference type="RefSeq" id="XP_035342774.1">
    <property type="nucleotide sequence ID" value="XM_035486881.1"/>
</dbReference>
<dbReference type="EMBL" id="CP055899">
    <property type="protein sequence ID" value="QKX56596.1"/>
    <property type="molecule type" value="Genomic_DNA"/>
</dbReference>